<name>A0A9E9LZC1_9BURK</name>
<organism evidence="3 4">
    <name type="scientific">Oxalobacter vibrioformis</name>
    <dbReference type="NCBI Taxonomy" id="933080"/>
    <lineage>
        <taxon>Bacteria</taxon>
        <taxon>Pseudomonadati</taxon>
        <taxon>Pseudomonadota</taxon>
        <taxon>Betaproteobacteria</taxon>
        <taxon>Burkholderiales</taxon>
        <taxon>Oxalobacteraceae</taxon>
        <taxon>Oxalobacter</taxon>
    </lineage>
</organism>
<dbReference type="Gene3D" id="3.10.50.30">
    <property type="entry name" value="Transcription elongation factor, GreA/GreB, C-terminal domain"/>
    <property type="match status" value="1"/>
</dbReference>
<dbReference type="EMBL" id="CP098242">
    <property type="protein sequence ID" value="WAW10299.1"/>
    <property type="molecule type" value="Genomic_DNA"/>
</dbReference>
<dbReference type="Pfam" id="PF14760">
    <property type="entry name" value="Rnk_N"/>
    <property type="match status" value="1"/>
</dbReference>
<sequence>MLDRPSITVTADDFDYLEQLLDLPKYRNIPARKDLLEELRRASIVEPGEIGADIVTLNSTIRFVDDKSGEQYEMTLVSPEEADSDKNRISVLAPVGIALLGLSVGQTIQWQMPGRQEALLRVLEVTRHA</sequence>
<gene>
    <name evidence="3" type="primary">rnk</name>
    <name evidence="3" type="ORF">NB640_01125</name>
</gene>
<proteinExistence type="predicted"/>
<protein>
    <submittedName>
        <fullName evidence="3">Nucleoside diphosphate kinase regulator</fullName>
    </submittedName>
</protein>
<dbReference type="KEGG" id="ovb:NB640_01125"/>
<dbReference type="PANTHER" id="PTHR30437:SF5">
    <property type="entry name" value="REGULATOR OF NUCLEOSIDE DIPHOSPHATE KINASE"/>
    <property type="match status" value="1"/>
</dbReference>
<dbReference type="InterPro" id="IPR023459">
    <property type="entry name" value="Tscrpt_elong_fac_GreA/B_fam"/>
</dbReference>
<feature type="domain" description="Regulator of nucleoside diphosphate kinase N-terminal" evidence="2">
    <location>
        <begin position="5"/>
        <end position="45"/>
    </location>
</feature>
<feature type="domain" description="Transcription elongation factor GreA/GreB C-terminal" evidence="1">
    <location>
        <begin position="52"/>
        <end position="126"/>
    </location>
</feature>
<dbReference type="Gene3D" id="1.10.286.20">
    <property type="match status" value="1"/>
</dbReference>
<dbReference type="SUPFAM" id="SSF54534">
    <property type="entry name" value="FKBP-like"/>
    <property type="match status" value="1"/>
</dbReference>
<evidence type="ECO:0000313" key="3">
    <source>
        <dbReference type="EMBL" id="WAW10299.1"/>
    </source>
</evidence>
<evidence type="ECO:0000259" key="2">
    <source>
        <dbReference type="Pfam" id="PF14760"/>
    </source>
</evidence>
<reference evidence="3" key="1">
    <citation type="journal article" date="2022" name="Front. Microbiol.">
        <title>New perspectives on an old grouping: The genomic and phenotypic variability of Oxalobacter formigenes and the implications for calcium oxalate stone prevention.</title>
        <authorList>
            <person name="Chmiel J.A."/>
            <person name="Carr C."/>
            <person name="Stuivenberg G.A."/>
            <person name="Venema R."/>
            <person name="Chanyi R.M."/>
            <person name="Al K.F."/>
            <person name="Giguere D."/>
            <person name="Say H."/>
            <person name="Akouris P.P."/>
            <person name="Dominguez Romero S.A."/>
            <person name="Kwong A."/>
            <person name="Tai V."/>
            <person name="Koval S.F."/>
            <person name="Razvi H."/>
            <person name="Bjazevic J."/>
            <person name="Burton J.P."/>
        </authorList>
    </citation>
    <scope>NUCLEOTIDE SEQUENCE</scope>
    <source>
        <strain evidence="3">WoOx3</strain>
    </source>
</reference>
<dbReference type="GO" id="GO:0006354">
    <property type="term" value="P:DNA-templated transcription elongation"/>
    <property type="evidence" value="ECO:0007669"/>
    <property type="project" value="TreeGrafter"/>
</dbReference>
<dbReference type="InterPro" id="IPR029462">
    <property type="entry name" value="Rnk_N"/>
</dbReference>
<keyword evidence="3" id="KW-0418">Kinase</keyword>
<dbReference type="AlphaFoldDB" id="A0A9E9LZC1"/>
<keyword evidence="4" id="KW-1185">Reference proteome</keyword>
<dbReference type="InterPro" id="IPR001437">
    <property type="entry name" value="Tscrpt_elong_fac_GreA/B_C"/>
</dbReference>
<evidence type="ECO:0000259" key="1">
    <source>
        <dbReference type="Pfam" id="PF01272"/>
    </source>
</evidence>
<accession>A0A9E9LZC1</accession>
<dbReference type="Proteomes" id="UP001156215">
    <property type="component" value="Chromosome"/>
</dbReference>
<evidence type="ECO:0000313" key="4">
    <source>
        <dbReference type="Proteomes" id="UP001156215"/>
    </source>
</evidence>
<keyword evidence="3" id="KW-0808">Transferase</keyword>
<dbReference type="GO" id="GO:0032784">
    <property type="term" value="P:regulation of DNA-templated transcription elongation"/>
    <property type="evidence" value="ECO:0007669"/>
    <property type="project" value="InterPro"/>
</dbReference>
<dbReference type="NCBIfam" id="NF004396">
    <property type="entry name" value="PRK05753.1"/>
    <property type="match status" value="1"/>
</dbReference>
<dbReference type="RefSeq" id="WP_269309309.1">
    <property type="nucleotide sequence ID" value="NZ_CP098242.1"/>
</dbReference>
<dbReference type="Pfam" id="PF01272">
    <property type="entry name" value="GreA_GreB"/>
    <property type="match status" value="1"/>
</dbReference>
<dbReference type="InterPro" id="IPR036953">
    <property type="entry name" value="GreA/GreB_C_sf"/>
</dbReference>
<dbReference type="GO" id="GO:0003677">
    <property type="term" value="F:DNA binding"/>
    <property type="evidence" value="ECO:0007669"/>
    <property type="project" value="InterPro"/>
</dbReference>
<dbReference type="PANTHER" id="PTHR30437">
    <property type="entry name" value="TRANSCRIPTION ELONGATION FACTOR GREA"/>
    <property type="match status" value="1"/>
</dbReference>
<dbReference type="GO" id="GO:0070063">
    <property type="term" value="F:RNA polymerase binding"/>
    <property type="evidence" value="ECO:0007669"/>
    <property type="project" value="InterPro"/>
</dbReference>
<dbReference type="GO" id="GO:0016301">
    <property type="term" value="F:kinase activity"/>
    <property type="evidence" value="ECO:0007669"/>
    <property type="project" value="UniProtKB-KW"/>
</dbReference>